<organism evidence="1">
    <name type="scientific">viral metagenome</name>
    <dbReference type="NCBI Taxonomy" id="1070528"/>
    <lineage>
        <taxon>unclassified sequences</taxon>
        <taxon>metagenomes</taxon>
        <taxon>organismal metagenomes</taxon>
    </lineage>
</organism>
<name>A0A6C0I2G4_9ZZZZ</name>
<dbReference type="EMBL" id="MN740066">
    <property type="protein sequence ID" value="QHT86343.1"/>
    <property type="molecule type" value="Genomic_DNA"/>
</dbReference>
<protein>
    <submittedName>
        <fullName evidence="1">Uncharacterized protein</fullName>
    </submittedName>
</protein>
<sequence length="94" mass="10874">MDSDAINVNTTIYEKILANFTKLENTDFKDNYQCAEDLCRQNECNLGHLLVISDDNLIISDKKISQLQTKEIPFDEFEAIANKIEEFTRKLTRA</sequence>
<reference evidence="1" key="1">
    <citation type="journal article" date="2020" name="Nature">
        <title>Giant virus diversity and host interactions through global metagenomics.</title>
        <authorList>
            <person name="Schulz F."/>
            <person name="Roux S."/>
            <person name="Paez-Espino D."/>
            <person name="Jungbluth S."/>
            <person name="Walsh D.A."/>
            <person name="Denef V.J."/>
            <person name="McMahon K.D."/>
            <person name="Konstantinidis K.T."/>
            <person name="Eloe-Fadrosh E.A."/>
            <person name="Kyrpides N.C."/>
            <person name="Woyke T."/>
        </authorList>
    </citation>
    <scope>NUCLEOTIDE SEQUENCE</scope>
    <source>
        <strain evidence="1">GVMAG-M-3300023184-186</strain>
    </source>
</reference>
<proteinExistence type="predicted"/>
<accession>A0A6C0I2G4</accession>
<evidence type="ECO:0000313" key="1">
    <source>
        <dbReference type="EMBL" id="QHT86343.1"/>
    </source>
</evidence>
<dbReference type="AlphaFoldDB" id="A0A6C0I2G4"/>